<proteinExistence type="predicted"/>
<dbReference type="Proteomes" id="UP001060085">
    <property type="component" value="Linkage Group LG06"/>
</dbReference>
<accession>A0ACC0AEA3</accession>
<protein>
    <submittedName>
        <fullName evidence="1">Uncharacterized protein</fullName>
    </submittedName>
</protein>
<gene>
    <name evidence="1" type="ORF">M9H77_27403</name>
</gene>
<evidence type="ECO:0000313" key="1">
    <source>
        <dbReference type="EMBL" id="KAI5658610.1"/>
    </source>
</evidence>
<name>A0ACC0AEA3_CATRO</name>
<organism evidence="1 2">
    <name type="scientific">Catharanthus roseus</name>
    <name type="common">Madagascar periwinkle</name>
    <name type="synonym">Vinca rosea</name>
    <dbReference type="NCBI Taxonomy" id="4058"/>
    <lineage>
        <taxon>Eukaryota</taxon>
        <taxon>Viridiplantae</taxon>
        <taxon>Streptophyta</taxon>
        <taxon>Embryophyta</taxon>
        <taxon>Tracheophyta</taxon>
        <taxon>Spermatophyta</taxon>
        <taxon>Magnoliopsida</taxon>
        <taxon>eudicotyledons</taxon>
        <taxon>Gunneridae</taxon>
        <taxon>Pentapetalae</taxon>
        <taxon>asterids</taxon>
        <taxon>lamiids</taxon>
        <taxon>Gentianales</taxon>
        <taxon>Apocynaceae</taxon>
        <taxon>Rauvolfioideae</taxon>
        <taxon>Vinceae</taxon>
        <taxon>Catharanthinae</taxon>
        <taxon>Catharanthus</taxon>
    </lineage>
</organism>
<comment type="caution">
    <text evidence="1">The sequence shown here is derived from an EMBL/GenBank/DDBJ whole genome shotgun (WGS) entry which is preliminary data.</text>
</comment>
<sequence>MVLKRHLFEGGEDGSEFPSRNFKRRPAFAYSSILRNVNRNSLHELGPILEPLIRNWVRDEVQRAISSSLRSSLIQSSSPGSRTFQLDFEDQLPSMIFTGSRLESERGSPIKIILRDSSSRNIITSGPLSSSKVNIVVLDGDFNIDEREDWGEAEFNYKRVREREGRRPLVTGILSVALREGVGYADDITFTDNSSWVRCGKFRLGAEMQNITSEGSVREAISNAFKVKDHRGESYRKHHPPRMFDEVWRLEKIAKDGASHKRLADHGVSTVKEFLRLYVTKPNYLRHILGGKISNKSWDTIIKHAIASKLDKNELYMYKGEAGIVLVFDSIYQVAGAIFYGQNYQSQDTFNQYQKQLVDNLKLRVYENLSELVPISDQSAIDRSLLLPSLQANSDCSPSSSLHNINFPVEQDEMEFHMNSEQITVSPTHGYGVQGGNQFQFSVAGTSHPMEDFSSMLCNGFATGDASAGWDGSVSMAPLGMTDSLALNENFQVDTPAWQGNSFFVTPRNQAELDLVSSNFGIRFSGIGKSKASWCKIRAVIKWRMVKSSCQKKAKKF</sequence>
<evidence type="ECO:0000313" key="2">
    <source>
        <dbReference type="Proteomes" id="UP001060085"/>
    </source>
</evidence>
<keyword evidence="2" id="KW-1185">Reference proteome</keyword>
<reference evidence="2" key="1">
    <citation type="journal article" date="2023" name="Nat. Plants">
        <title>Single-cell RNA sequencing provides a high-resolution roadmap for understanding the multicellular compartmentation of specialized metabolism.</title>
        <authorList>
            <person name="Sun S."/>
            <person name="Shen X."/>
            <person name="Li Y."/>
            <person name="Li Y."/>
            <person name="Wang S."/>
            <person name="Li R."/>
            <person name="Zhang H."/>
            <person name="Shen G."/>
            <person name="Guo B."/>
            <person name="Wei J."/>
            <person name="Xu J."/>
            <person name="St-Pierre B."/>
            <person name="Chen S."/>
            <person name="Sun C."/>
        </authorList>
    </citation>
    <scope>NUCLEOTIDE SEQUENCE [LARGE SCALE GENOMIC DNA]</scope>
</reference>
<dbReference type="EMBL" id="CM044706">
    <property type="protein sequence ID" value="KAI5658610.1"/>
    <property type="molecule type" value="Genomic_DNA"/>
</dbReference>